<dbReference type="EMBL" id="CDMZ01000018">
    <property type="protein sequence ID" value="CEM04581.1"/>
    <property type="molecule type" value="Genomic_DNA"/>
</dbReference>
<feature type="region of interest" description="Disordered" evidence="1">
    <location>
        <begin position="551"/>
        <end position="583"/>
    </location>
</feature>
<reference evidence="2" key="1">
    <citation type="submission" date="2014-11" db="EMBL/GenBank/DDBJ databases">
        <authorList>
            <person name="Otto D Thomas"/>
            <person name="Naeem Raeece"/>
        </authorList>
    </citation>
    <scope>NUCLEOTIDE SEQUENCE</scope>
</reference>
<sequence>MNGEQLISHSSLSLAPGLAVAHLKISSLLSELGHSEQAKRHAEKAVVVLETYIASLCGQPVGYKAKVSREVTAIQKRTRRISTAGPADALPHNLPDTVQARTLATLGQAQDNLAVECLKNGQTDLAARLLQSAMRCVRSAYNGLDWRVASLAERVGAVIECLQTNGVPPHLQRMNIDFGGEGEEAGDEPDVFSPMPEDADERRPRFLPVGEGSRVVAEKGPLKLNGQFFHLWAELTELTKEQREREAEGKAPEDQSSLALKACVVKPSRWAFPEGGAEKGTEHTPTGFDAPEGGEVWCLQITDIEASLMLRNFFEFAQHPKAPVSNPDQYFAGFFDFIISRLVLLPDPSAHSNDENTRQQTASSGGERGEKKKTTHFEKEKDLNGLRLELDLPGFFSRASSPAARPLSPGISLSPSPSRAAAQRPTKPDGSPRILLHPPGENQEEGGEEGKGKEGGGFLTVFTPAGEGGESSISPSPSPSVTPAPSRGEKGNGSPASHSPAEWLEALRNTPDLRHLAPRTAPVCVSKSVSLPTLSQDHPTSQGLKSALRTAPQTHQGLTRAGTAPTGISTQPITRTGSTPALVDPQSFSARQVRSRAMPFAIPAETASRLLEANARAGKSVFTKGGPSHIAVPLNHICTYTCKHSKGVMIRVGGLLHAERFISDRKLAKRDRDAMERMMREYQRRLQHKYSWLWPPEPSRRWGEKKISRGGPLSQGVKNIPQVKKVFSRGAGSSWGGASSSVMGTVVERAERTERQGRFFAKKHPPGWSARMDREFMKEAERENFWDYGGVGHWEETYLASRKGGWTNLETRSALYRLISRRQSFIEGGDRGGDVVRHPVDRLGSTHTATLRKKPRVAETNRDDNDSDAGLPQGALHRSGTRNQLNETFVDDSPFAISKGRGVNTPKVESTPYMSRRISLIHSGSLGTLPGRGGSA</sequence>
<gene>
    <name evidence="2" type="ORF">Cvel_14345</name>
</gene>
<dbReference type="VEuPathDB" id="CryptoDB:Cvel_14345"/>
<name>A0A0G4EZV5_9ALVE</name>
<feature type="region of interest" description="Disordered" evidence="1">
    <location>
        <begin position="400"/>
        <end position="499"/>
    </location>
</feature>
<protein>
    <submittedName>
        <fullName evidence="2">Uncharacterized protein</fullName>
    </submittedName>
</protein>
<feature type="compositionally biased region" description="Low complexity" evidence="1">
    <location>
        <begin position="400"/>
        <end position="418"/>
    </location>
</feature>
<feature type="region of interest" description="Disordered" evidence="1">
    <location>
        <begin position="828"/>
        <end position="884"/>
    </location>
</feature>
<feature type="compositionally biased region" description="Polar residues" evidence="1">
    <location>
        <begin position="566"/>
        <end position="579"/>
    </location>
</feature>
<proteinExistence type="predicted"/>
<evidence type="ECO:0000313" key="2">
    <source>
        <dbReference type="EMBL" id="CEM04581.1"/>
    </source>
</evidence>
<feature type="compositionally biased region" description="Basic and acidic residues" evidence="1">
    <location>
        <begin position="367"/>
        <end position="380"/>
    </location>
</feature>
<organism evidence="2">
    <name type="scientific">Chromera velia CCMP2878</name>
    <dbReference type="NCBI Taxonomy" id="1169474"/>
    <lineage>
        <taxon>Eukaryota</taxon>
        <taxon>Sar</taxon>
        <taxon>Alveolata</taxon>
        <taxon>Colpodellida</taxon>
        <taxon>Chromeraceae</taxon>
        <taxon>Chromera</taxon>
    </lineage>
</organism>
<evidence type="ECO:0000256" key="1">
    <source>
        <dbReference type="SAM" id="MobiDB-lite"/>
    </source>
</evidence>
<feature type="compositionally biased region" description="Basic and acidic residues" evidence="1">
    <location>
        <begin position="828"/>
        <end position="841"/>
    </location>
</feature>
<feature type="region of interest" description="Disordered" evidence="1">
    <location>
        <begin position="349"/>
        <end position="380"/>
    </location>
</feature>
<dbReference type="AlphaFoldDB" id="A0A0G4EZV5"/>
<accession>A0A0G4EZV5</accession>